<organism evidence="2 4">
    <name type="scientific">Alistipes onderdonkii</name>
    <dbReference type="NCBI Taxonomy" id="328813"/>
    <lineage>
        <taxon>Bacteria</taxon>
        <taxon>Pseudomonadati</taxon>
        <taxon>Bacteroidota</taxon>
        <taxon>Bacteroidia</taxon>
        <taxon>Bacteroidales</taxon>
        <taxon>Rikenellaceae</taxon>
        <taxon>Alistipes</taxon>
    </lineage>
</organism>
<feature type="region of interest" description="Disordered" evidence="1">
    <location>
        <begin position="68"/>
        <end position="111"/>
    </location>
</feature>
<dbReference type="EMBL" id="VVUY01000004">
    <property type="protein sequence ID" value="KAA2562626.1"/>
    <property type="molecule type" value="Genomic_DNA"/>
</dbReference>
<evidence type="ECO:0000313" key="2">
    <source>
        <dbReference type="EMBL" id="KAA2562626.1"/>
    </source>
</evidence>
<gene>
    <name evidence="2" type="ORF">F2S36_06695</name>
    <name evidence="3" type="ORF">NE651_10790</name>
</gene>
<dbReference type="EMBL" id="JANGBQ010000015">
    <property type="protein sequence ID" value="MCQ5083370.1"/>
    <property type="molecule type" value="Genomic_DNA"/>
</dbReference>
<name>A0A9P4DPG9_9BACT</name>
<evidence type="ECO:0000256" key="1">
    <source>
        <dbReference type="SAM" id="MobiDB-lite"/>
    </source>
</evidence>
<sequence>MFLISFEAKNNVFILLLHALAKNTNPKSHFSNIKNHISNFSGKGTIPAQAAYLPPKPGKQPNIRQAAHNTQATGQPGMQRAKMKNPPFGQAGNRTKSSYPAVLADRTGNRT</sequence>
<dbReference type="RefSeq" id="WP_141404893.1">
    <property type="nucleotide sequence ID" value="NZ_DAWDUM010000006.1"/>
</dbReference>
<proteinExistence type="predicted"/>
<protein>
    <submittedName>
        <fullName evidence="2">Uncharacterized protein</fullName>
    </submittedName>
</protein>
<dbReference type="GeneID" id="59807735"/>
<comment type="caution">
    <text evidence="2">The sequence shown here is derived from an EMBL/GenBank/DDBJ whole genome shotgun (WGS) entry which is preliminary data.</text>
</comment>
<dbReference type="Proteomes" id="UP000323119">
    <property type="component" value="Unassembled WGS sequence"/>
</dbReference>
<evidence type="ECO:0000313" key="3">
    <source>
        <dbReference type="EMBL" id="MCQ5083370.1"/>
    </source>
</evidence>
<reference evidence="3" key="2">
    <citation type="submission" date="2022-06" db="EMBL/GenBank/DDBJ databases">
        <title>Isolation of gut microbiota from human fecal samples.</title>
        <authorList>
            <person name="Pamer E.G."/>
            <person name="Barat B."/>
            <person name="Waligurski E."/>
            <person name="Medina S."/>
            <person name="Paddock L."/>
            <person name="Mostad J."/>
        </authorList>
    </citation>
    <scope>NUCLEOTIDE SEQUENCE</scope>
    <source>
        <strain evidence="3">DFI.6.22</strain>
    </source>
</reference>
<accession>A0A9P4DPG9</accession>
<dbReference type="AlphaFoldDB" id="A0A9P4DPG9"/>
<evidence type="ECO:0000313" key="4">
    <source>
        <dbReference type="Proteomes" id="UP000323119"/>
    </source>
</evidence>
<reference evidence="2 4" key="1">
    <citation type="journal article" date="2019" name="Nat. Med.">
        <title>A library of human gut bacterial isolates paired with longitudinal multiomics data enables mechanistic microbiome research.</title>
        <authorList>
            <person name="Poyet M."/>
            <person name="Groussin M."/>
            <person name="Gibbons S.M."/>
            <person name="Avila-Pacheco J."/>
            <person name="Jiang X."/>
            <person name="Kearney S.M."/>
            <person name="Perrotta A.R."/>
            <person name="Berdy B."/>
            <person name="Zhao S."/>
            <person name="Lieberman T.D."/>
            <person name="Swanson P.K."/>
            <person name="Smith M."/>
            <person name="Roesemann S."/>
            <person name="Alexander J.E."/>
            <person name="Rich S.A."/>
            <person name="Livny J."/>
            <person name="Vlamakis H."/>
            <person name="Clish C."/>
            <person name="Bullock K."/>
            <person name="Deik A."/>
            <person name="Scott J."/>
            <person name="Pierce K.A."/>
            <person name="Xavier R.J."/>
            <person name="Alm E.J."/>
        </authorList>
    </citation>
    <scope>NUCLEOTIDE SEQUENCE [LARGE SCALE GENOMIC DNA]</scope>
    <source>
        <strain evidence="2 4">BIOML-A204</strain>
    </source>
</reference>
<dbReference type="Proteomes" id="UP001205035">
    <property type="component" value="Unassembled WGS sequence"/>
</dbReference>